<protein>
    <submittedName>
        <fullName evidence="1">Uncharacterized protein</fullName>
    </submittedName>
</protein>
<keyword evidence="2" id="KW-1185">Reference proteome</keyword>
<evidence type="ECO:0000313" key="2">
    <source>
        <dbReference type="Proteomes" id="UP001184833"/>
    </source>
</evidence>
<gene>
    <name evidence="1" type="ORF">J2786_000163</name>
</gene>
<evidence type="ECO:0000313" key="1">
    <source>
        <dbReference type="EMBL" id="MDR6457070.1"/>
    </source>
</evidence>
<dbReference type="Proteomes" id="UP001184833">
    <property type="component" value="Unassembled WGS sequence"/>
</dbReference>
<accession>A0ACC6J208</accession>
<comment type="caution">
    <text evidence="1">The sequence shown here is derived from an EMBL/GenBank/DDBJ whole genome shotgun (WGS) entry which is preliminary data.</text>
</comment>
<sequence length="45" mass="5288">MNSVNVKKTLLSECGTKYDSKHRLFPHEFRVFREQISFLAEVSKS</sequence>
<name>A0ACC6J208_9FLAO</name>
<dbReference type="EMBL" id="JAVDQX010000001">
    <property type="protein sequence ID" value="MDR6457070.1"/>
    <property type="molecule type" value="Genomic_DNA"/>
</dbReference>
<organism evidence="1 2">
    <name type="scientific">Chryseobacterium vietnamense</name>
    <dbReference type="NCBI Taxonomy" id="866785"/>
    <lineage>
        <taxon>Bacteria</taxon>
        <taxon>Pseudomonadati</taxon>
        <taxon>Bacteroidota</taxon>
        <taxon>Flavobacteriia</taxon>
        <taxon>Flavobacteriales</taxon>
        <taxon>Weeksellaceae</taxon>
        <taxon>Chryseobacterium group</taxon>
        <taxon>Chryseobacterium</taxon>
    </lineage>
</organism>
<reference evidence="1" key="1">
    <citation type="submission" date="2023-07" db="EMBL/GenBank/DDBJ databases">
        <title>Sorghum-associated microbial communities from plants grown in Nebraska, USA.</title>
        <authorList>
            <person name="Schachtman D."/>
        </authorList>
    </citation>
    <scope>NUCLEOTIDE SEQUENCE</scope>
    <source>
        <strain evidence="1">DS2329</strain>
    </source>
</reference>
<proteinExistence type="predicted"/>